<feature type="transmembrane region" description="Helical" evidence="1">
    <location>
        <begin position="23"/>
        <end position="49"/>
    </location>
</feature>
<dbReference type="KEGG" id="kaf:KAFR_0G02900"/>
<evidence type="ECO:0000256" key="1">
    <source>
        <dbReference type="SAM" id="Phobius"/>
    </source>
</evidence>
<keyword evidence="1" id="KW-0472">Membrane</keyword>
<accession>H2AY72</accession>
<dbReference type="InParanoid" id="H2AY72"/>
<organism evidence="2 3">
    <name type="scientific">Kazachstania africana (strain ATCC 22294 / BCRC 22015 / CBS 2517 / CECT 1963 / NBRC 1671 / NRRL Y-8276)</name>
    <name type="common">Yeast</name>
    <name type="synonym">Kluyveromyces africanus</name>
    <dbReference type="NCBI Taxonomy" id="1071382"/>
    <lineage>
        <taxon>Eukaryota</taxon>
        <taxon>Fungi</taxon>
        <taxon>Dikarya</taxon>
        <taxon>Ascomycota</taxon>
        <taxon>Saccharomycotina</taxon>
        <taxon>Saccharomycetes</taxon>
        <taxon>Saccharomycetales</taxon>
        <taxon>Saccharomycetaceae</taxon>
        <taxon>Kazachstania</taxon>
    </lineage>
</organism>
<keyword evidence="3" id="KW-1185">Reference proteome</keyword>
<dbReference type="AlphaFoldDB" id="H2AY72"/>
<evidence type="ECO:0000313" key="2">
    <source>
        <dbReference type="EMBL" id="CCF59322.1"/>
    </source>
</evidence>
<dbReference type="EMBL" id="HE650827">
    <property type="protein sequence ID" value="CCF59322.1"/>
    <property type="molecule type" value="Genomic_DNA"/>
</dbReference>
<gene>
    <name evidence="2" type="primary">KAFR0G02900</name>
    <name evidence="2" type="ORF">KAFR_0G02900</name>
</gene>
<feature type="transmembrane region" description="Helical" evidence="1">
    <location>
        <begin position="55"/>
        <end position="73"/>
    </location>
</feature>
<name>H2AY72_KAZAF</name>
<protein>
    <submittedName>
        <fullName evidence="2">Uncharacterized protein</fullName>
    </submittedName>
</protein>
<dbReference type="RefSeq" id="XP_003958457.1">
    <property type="nucleotide sequence ID" value="XM_003958408.1"/>
</dbReference>
<dbReference type="GeneID" id="13887301"/>
<dbReference type="HOGENOM" id="CLU_1124702_0_0_1"/>
<dbReference type="Proteomes" id="UP000005220">
    <property type="component" value="Chromosome 7"/>
</dbReference>
<keyword evidence="1" id="KW-0812">Transmembrane</keyword>
<evidence type="ECO:0000313" key="3">
    <source>
        <dbReference type="Proteomes" id="UP000005220"/>
    </source>
</evidence>
<reference evidence="2 3" key="1">
    <citation type="journal article" date="2011" name="Proc. Natl. Acad. Sci. U.S.A.">
        <title>Evolutionary erosion of yeast sex chromosomes by mating-type switching accidents.</title>
        <authorList>
            <person name="Gordon J.L."/>
            <person name="Armisen D."/>
            <person name="Proux-Wera E."/>
            <person name="Oheigeartaigh S.S."/>
            <person name="Byrne K.P."/>
            <person name="Wolfe K.H."/>
        </authorList>
    </citation>
    <scope>NUCLEOTIDE SEQUENCE [LARGE SCALE GENOMIC DNA]</scope>
    <source>
        <strain evidence="3">ATCC 22294 / BCRC 22015 / CBS 2517 / CECT 1963 / NBRC 1671 / NRRL Y-8276</strain>
    </source>
</reference>
<proteinExistence type="predicted"/>
<keyword evidence="1" id="KW-1133">Transmembrane helix</keyword>
<sequence length="247" mass="27900">MHYNETIFFSNAANTKPEHFEEYMLLLSTALVTIAGTVLTCTGAVLPPFATVSCFFNVLAFISLSLFSILTGLDQLSKGIVILEDLVHYLPDDIIFPNTERAINFQDFLKERITFAQEGQRRCVFFDWSNTFSNHSNIKESICINTVTLDVLSKNTRPIALDLAKQNSFSDKTKIITVFYKRFENLCNLLSPIMYKEITKVLRSVSRGAWEEETKFEVGGGGCNNEGSTSADECPFFSIKFYVDNLL</sequence>